<dbReference type="InterPro" id="IPR049492">
    <property type="entry name" value="BD-FAE-like_dom"/>
</dbReference>
<dbReference type="Pfam" id="PF20434">
    <property type="entry name" value="BD-FAE"/>
    <property type="match status" value="1"/>
</dbReference>
<dbReference type="GO" id="GO:0016787">
    <property type="term" value="F:hydrolase activity"/>
    <property type="evidence" value="ECO:0007669"/>
    <property type="project" value="UniProtKB-KW"/>
</dbReference>
<gene>
    <name evidence="3" type="ORF">ABLG96_18455</name>
</gene>
<name>A0AAU8DMG0_9ACTN</name>
<reference evidence="3" key="1">
    <citation type="submission" date="2024-05" db="EMBL/GenBank/DDBJ databases">
        <authorList>
            <person name="Cai S.Y."/>
            <person name="Jin L.M."/>
            <person name="Li H.R."/>
        </authorList>
    </citation>
    <scope>NUCLEOTIDE SEQUENCE</scope>
    <source>
        <strain evidence="3">A5-74</strain>
    </source>
</reference>
<proteinExistence type="predicted"/>
<protein>
    <submittedName>
        <fullName evidence="3">Alpha/beta hydrolase</fullName>
    </submittedName>
</protein>
<dbReference type="AlphaFoldDB" id="A0AAU8DMG0"/>
<dbReference type="SUPFAM" id="SSF53474">
    <property type="entry name" value="alpha/beta-Hydrolases"/>
    <property type="match status" value="1"/>
</dbReference>
<dbReference type="InterPro" id="IPR050300">
    <property type="entry name" value="GDXG_lipolytic_enzyme"/>
</dbReference>
<feature type="domain" description="BD-FAE-like" evidence="2">
    <location>
        <begin position="27"/>
        <end position="223"/>
    </location>
</feature>
<dbReference type="Gene3D" id="3.40.50.1820">
    <property type="entry name" value="alpha/beta hydrolase"/>
    <property type="match status" value="1"/>
</dbReference>
<evidence type="ECO:0000256" key="1">
    <source>
        <dbReference type="ARBA" id="ARBA00022801"/>
    </source>
</evidence>
<keyword evidence="1 3" id="KW-0378">Hydrolase</keyword>
<dbReference type="PANTHER" id="PTHR48081:SF33">
    <property type="entry name" value="KYNURENINE FORMAMIDASE"/>
    <property type="match status" value="1"/>
</dbReference>
<evidence type="ECO:0000259" key="2">
    <source>
        <dbReference type="Pfam" id="PF20434"/>
    </source>
</evidence>
<dbReference type="RefSeq" id="WP_353648779.1">
    <property type="nucleotide sequence ID" value="NZ_CP159218.1"/>
</dbReference>
<sequence>MNTASARPGDPIRIPYGSDPSQFGELHLPTGTRRPGTAVVIHGGFWRAAYGLDLGTPLAADLAARGWVAWNLEYRRVGDGGGWSATFDDIAAGIDALAGIASSGAHGALDLARVVAIGHSAGGHLATWAAARPALGSGSPMDFAAGSVALTGVVSQAGVLDLEKAVRGGVGGTAVQDLLGGEPGDVADRYRIADPTRQLPLGIPVHCVHGDQDGNVPLDQSVDYVAAATAAGDTAVLHEIQGDHFALIDVGSPAWTTVVELLPSLLG</sequence>
<evidence type="ECO:0000313" key="3">
    <source>
        <dbReference type="EMBL" id="XCG63164.1"/>
    </source>
</evidence>
<organism evidence="3">
    <name type="scientific">Nakamurella sp. A5-74</name>
    <dbReference type="NCBI Taxonomy" id="3158264"/>
    <lineage>
        <taxon>Bacteria</taxon>
        <taxon>Bacillati</taxon>
        <taxon>Actinomycetota</taxon>
        <taxon>Actinomycetes</taxon>
        <taxon>Nakamurellales</taxon>
        <taxon>Nakamurellaceae</taxon>
        <taxon>Nakamurella</taxon>
    </lineage>
</organism>
<dbReference type="PANTHER" id="PTHR48081">
    <property type="entry name" value="AB HYDROLASE SUPERFAMILY PROTEIN C4A8.06C"/>
    <property type="match status" value="1"/>
</dbReference>
<dbReference type="InterPro" id="IPR029058">
    <property type="entry name" value="AB_hydrolase_fold"/>
</dbReference>
<dbReference type="EMBL" id="CP159218">
    <property type="protein sequence ID" value="XCG63164.1"/>
    <property type="molecule type" value="Genomic_DNA"/>
</dbReference>
<accession>A0AAU8DMG0</accession>